<comment type="caution">
    <text evidence="1">The sequence shown here is derived from an EMBL/GenBank/DDBJ whole genome shotgun (WGS) entry which is preliminary data.</text>
</comment>
<sequence length="991" mass="105261">MTQVAPEEVRTLREFAALSGVFDPGQALRAAAGTAEPTHVVALAAELAACCDTRQGGERTGWLMRGPERRWELGAVADRRGIRAAVQWRRGVGPADDETQDLLDALLGTGSFTPEGIDAALVDSECTALERIAVALDRAGPHSPARDRLDDVRSELTRRECRDDALLAAGFVGRTAELAGIAEWLTAPAVTPPVRALFVGGTPGIGKSTLLEEAVRVARAGPARWLVVRLDFDRRGLDVQDLTGLTVELARQLDAELGSGAHGLREARLTASGSPQDGSPALKGETRERLPVDLVRLAAEQLRTAGGQLLVVLDTLEVLRARGETHPGRLFEWLDQLVGLGLAPVAVLAAGRGDALDSAADRVGRRIDLAGLDDVTADQLLAALDVPESARPAVRATARGNPLVLRLAADVARSAGTRALTRARQQDDGVAAAFLYRVLLSRIPDDALRRLASPGLVVRRLDPDVIREVLAPHLGLGPIDRPRAQQLFDDLTQHHWLVEPDPVATGFVRHRPDTRRVLVRLLYETQPKQAAVIDRAAASWFAARPEPWAEEEVAYHRLQLMRRDPALPYVEPRVLQQLDPDTIAELPETAQDVVRRARGERSSLARGAAPSPGAVPPPGAAAELALLLERGDWLEAAHVYEQTLEGRLFAARSPEADAVLAFLWRSGQWAQAQRLLAERDRLGGDADLAGMRPELAAPRLEMRAELSFAAFVRAPSALVQQVRSGLGDGALGFALRTAQLPPPPTSGPSAVGAAFALWGGAPDDAEPALTAAAEQLGTRVASTDRTTTVGRARLLAVLSPYADAAATLGRLASGTAIAAHAAAADRALGALGGLLPGEPPVSAQPVDPVDGLAALGLLAEWAGAAAFLLHDADLRVLARSAERWRRTTAGQWSYERPPRGWDRPLDVTLTDRLAALAAAADPVAAAWAQLAAWSGDRPVADELRRRLGGALTAAGDVVPVGTDAVAEVLLHRRVPAAFVPPAAVLLAHREL</sequence>
<organism evidence="1 2">
    <name type="scientific">Petropleomorpha daqingensis</name>
    <dbReference type="NCBI Taxonomy" id="2026353"/>
    <lineage>
        <taxon>Bacteria</taxon>
        <taxon>Bacillati</taxon>
        <taxon>Actinomycetota</taxon>
        <taxon>Actinomycetes</taxon>
        <taxon>Geodermatophilales</taxon>
        <taxon>Geodermatophilaceae</taxon>
        <taxon>Petropleomorpha</taxon>
    </lineage>
</organism>
<protein>
    <recommendedName>
        <fullName evidence="3">AAA ATPase domain-containing protein</fullName>
    </recommendedName>
</protein>
<dbReference type="SUPFAM" id="SSF52540">
    <property type="entry name" value="P-loop containing nucleoside triphosphate hydrolases"/>
    <property type="match status" value="1"/>
</dbReference>
<proteinExistence type="predicted"/>
<reference evidence="1 2" key="1">
    <citation type="submission" date="2020-07" db="EMBL/GenBank/DDBJ databases">
        <title>Sequencing the genomes of 1000 actinobacteria strains.</title>
        <authorList>
            <person name="Klenk H.-P."/>
        </authorList>
    </citation>
    <scope>NUCLEOTIDE SEQUENCE [LARGE SCALE GENOMIC DNA]</scope>
    <source>
        <strain evidence="1 2">DSM 104001</strain>
    </source>
</reference>
<dbReference type="RefSeq" id="WP_179717546.1">
    <property type="nucleotide sequence ID" value="NZ_JACBZT010000001.1"/>
</dbReference>
<keyword evidence="2" id="KW-1185">Reference proteome</keyword>
<dbReference type="InterPro" id="IPR027417">
    <property type="entry name" value="P-loop_NTPase"/>
</dbReference>
<name>A0A853CKD2_9ACTN</name>
<dbReference type="Gene3D" id="3.40.50.300">
    <property type="entry name" value="P-loop containing nucleotide triphosphate hydrolases"/>
    <property type="match status" value="1"/>
</dbReference>
<dbReference type="AlphaFoldDB" id="A0A853CKD2"/>
<evidence type="ECO:0000313" key="1">
    <source>
        <dbReference type="EMBL" id="NYJ06433.1"/>
    </source>
</evidence>
<evidence type="ECO:0008006" key="3">
    <source>
        <dbReference type="Google" id="ProtNLM"/>
    </source>
</evidence>
<dbReference type="Proteomes" id="UP000541969">
    <property type="component" value="Unassembled WGS sequence"/>
</dbReference>
<accession>A0A853CKD2</accession>
<dbReference type="EMBL" id="JACBZT010000001">
    <property type="protein sequence ID" value="NYJ06433.1"/>
    <property type="molecule type" value="Genomic_DNA"/>
</dbReference>
<gene>
    <name evidence="1" type="ORF">GGQ55_002711</name>
</gene>
<evidence type="ECO:0000313" key="2">
    <source>
        <dbReference type="Proteomes" id="UP000541969"/>
    </source>
</evidence>